<dbReference type="OrthoDB" id="2380198at2759"/>
<keyword evidence="4" id="KW-1185">Reference proteome</keyword>
<reference evidence="3" key="1">
    <citation type="journal article" date="2020" name="Fungal Divers.">
        <title>Resolving the Mortierellaceae phylogeny through synthesis of multi-gene phylogenetics and phylogenomics.</title>
        <authorList>
            <person name="Vandepol N."/>
            <person name="Liber J."/>
            <person name="Desiro A."/>
            <person name="Na H."/>
            <person name="Kennedy M."/>
            <person name="Barry K."/>
            <person name="Grigoriev I.V."/>
            <person name="Miller A.N."/>
            <person name="O'Donnell K."/>
            <person name="Stajich J.E."/>
            <person name="Bonito G."/>
        </authorList>
    </citation>
    <scope>NUCLEOTIDE SEQUENCE</scope>
    <source>
        <strain evidence="3">KOD1015</strain>
    </source>
</reference>
<accession>A0A9P6G0Y5</accession>
<gene>
    <name evidence="3" type="ORF">BGW38_006745</name>
</gene>
<comment type="caution">
    <text evidence="3">The sequence shown here is derived from an EMBL/GenBank/DDBJ whole genome shotgun (WGS) entry which is preliminary data.</text>
</comment>
<dbReference type="AlphaFoldDB" id="A0A9P6G0Y5"/>
<feature type="compositionally biased region" description="Low complexity" evidence="1">
    <location>
        <begin position="422"/>
        <end position="432"/>
    </location>
</feature>
<sequence length="465" mass="54537">MAPRSDICSLHFRVPDGSQPESKQPDSSLEPCSYSNDNNNTTCRLTVLAKDKTQIRASLGPLSQTKFVWSEFQACCSFQVFSGPTQQLLVAKTVQSGDIWKRGTEFVLERKDIWVDQHYEFVVIFSSFPLKLLGPIQGKHQTHPLKVSSHDPVRMVDPFVEMMVRFQHHAGSADVEFLFPHETTSSAQSSRQDREQILAHRAILSIYPALSRMLAQDQGLAFQRSRSHRTTIRVDPRAIITIRSMLDFMYSGMLPQNDIPFVQQGLDHAIIHHHPDHDRWKITFEIAHEYGLDTFVCASPWIDWHVGRLRDLIRDENVLHLYFGWGHAYVRVAELCIQHVAERMKNSCLRQDSAEAMIRDLQERYRVQHEQTWPEFHAALLKQMATMYCEQQQQQKCQQFQIQQQYLEHRWQHRQFLQQQQQQQQQQRQSVQPTHHHQQQQQQRHRRQQGLRGLKRKRGPSESDS</sequence>
<feature type="domain" description="BTB" evidence="2">
    <location>
        <begin position="173"/>
        <end position="258"/>
    </location>
</feature>
<feature type="compositionally biased region" description="Basic residues" evidence="1">
    <location>
        <begin position="434"/>
        <end position="458"/>
    </location>
</feature>
<evidence type="ECO:0000313" key="4">
    <source>
        <dbReference type="Proteomes" id="UP000780801"/>
    </source>
</evidence>
<evidence type="ECO:0000313" key="3">
    <source>
        <dbReference type="EMBL" id="KAF9584361.1"/>
    </source>
</evidence>
<organism evidence="3 4">
    <name type="scientific">Lunasporangiospora selenospora</name>
    <dbReference type="NCBI Taxonomy" id="979761"/>
    <lineage>
        <taxon>Eukaryota</taxon>
        <taxon>Fungi</taxon>
        <taxon>Fungi incertae sedis</taxon>
        <taxon>Mucoromycota</taxon>
        <taxon>Mortierellomycotina</taxon>
        <taxon>Mortierellomycetes</taxon>
        <taxon>Mortierellales</taxon>
        <taxon>Mortierellaceae</taxon>
        <taxon>Lunasporangiospora</taxon>
    </lineage>
</organism>
<proteinExistence type="predicted"/>
<feature type="region of interest" description="Disordered" evidence="1">
    <location>
        <begin position="14"/>
        <end position="35"/>
    </location>
</feature>
<name>A0A9P6G0Y5_9FUNG</name>
<feature type="region of interest" description="Disordered" evidence="1">
    <location>
        <begin position="422"/>
        <end position="465"/>
    </location>
</feature>
<evidence type="ECO:0000259" key="2">
    <source>
        <dbReference type="PROSITE" id="PS50097"/>
    </source>
</evidence>
<dbReference type="Proteomes" id="UP000780801">
    <property type="component" value="Unassembled WGS sequence"/>
</dbReference>
<dbReference type="InterPro" id="IPR000210">
    <property type="entry name" value="BTB/POZ_dom"/>
</dbReference>
<evidence type="ECO:0000256" key="1">
    <source>
        <dbReference type="SAM" id="MobiDB-lite"/>
    </source>
</evidence>
<dbReference type="PROSITE" id="PS50097">
    <property type="entry name" value="BTB"/>
    <property type="match status" value="1"/>
</dbReference>
<dbReference type="InterPro" id="IPR011333">
    <property type="entry name" value="SKP1/BTB/POZ_sf"/>
</dbReference>
<protein>
    <recommendedName>
        <fullName evidence="2">BTB domain-containing protein</fullName>
    </recommendedName>
</protein>
<dbReference type="EMBL" id="JAABOA010000435">
    <property type="protein sequence ID" value="KAF9584361.1"/>
    <property type="molecule type" value="Genomic_DNA"/>
</dbReference>
<dbReference type="Gene3D" id="3.30.710.10">
    <property type="entry name" value="Potassium Channel Kv1.1, Chain A"/>
    <property type="match status" value="1"/>
</dbReference>